<dbReference type="GO" id="GO:0010106">
    <property type="term" value="P:cellular response to iron ion starvation"/>
    <property type="evidence" value="ECO:0007669"/>
    <property type="project" value="InterPro"/>
</dbReference>
<dbReference type="AlphaFoldDB" id="A0A061B269"/>
<dbReference type="Pfam" id="PF08731">
    <property type="entry name" value="AFT"/>
    <property type="match status" value="1"/>
</dbReference>
<dbReference type="EMBL" id="MPUK01000002">
    <property type="protein sequence ID" value="ONH68969.1"/>
    <property type="molecule type" value="Genomic_DNA"/>
</dbReference>
<dbReference type="EMBL" id="LK052891">
    <property type="protein sequence ID" value="CDR41108.1"/>
    <property type="molecule type" value="Genomic_DNA"/>
</dbReference>
<keyword evidence="4" id="KW-1185">Reference proteome</keyword>
<name>A0A061B269_CYBFA</name>
<proteinExistence type="predicted"/>
<feature type="region of interest" description="Disordered" evidence="1">
    <location>
        <begin position="265"/>
        <end position="289"/>
    </location>
</feature>
<protein>
    <submittedName>
        <fullName evidence="2">CYFA0S06e01816g1_1</fullName>
    </submittedName>
    <submittedName>
        <fullName evidence="3">Iron-regulated transcriptional activator AFT2</fullName>
    </submittedName>
</protein>
<reference evidence="4" key="2">
    <citation type="journal article" date="2017" name="Genome Announc.">
        <title>Genome sequences of Cyberlindnera fabianii 65, Pichia kudriavzevii 129, and Saccharomyces cerevisiae 131 isolated from fermented masau fruits in Zimbabwe.</title>
        <authorList>
            <person name="van Rijswijck I.M.H."/>
            <person name="Derks M.F.L."/>
            <person name="Abee T."/>
            <person name="de Ridder D."/>
            <person name="Smid E.J."/>
        </authorList>
    </citation>
    <scope>NUCLEOTIDE SEQUENCE [LARGE SCALE GENOMIC DNA]</scope>
    <source>
        <strain evidence="4">65</strain>
    </source>
</reference>
<dbReference type="OrthoDB" id="4068596at2759"/>
<organism evidence="2">
    <name type="scientific">Cyberlindnera fabianii</name>
    <name type="common">Yeast</name>
    <name type="synonym">Hansenula fabianii</name>
    <dbReference type="NCBI Taxonomy" id="36022"/>
    <lineage>
        <taxon>Eukaryota</taxon>
        <taxon>Fungi</taxon>
        <taxon>Dikarya</taxon>
        <taxon>Ascomycota</taxon>
        <taxon>Saccharomycotina</taxon>
        <taxon>Saccharomycetes</taxon>
        <taxon>Phaffomycetales</taxon>
        <taxon>Phaffomycetaceae</taxon>
        <taxon>Cyberlindnera</taxon>
    </lineage>
</organism>
<accession>A0A061B269</accession>
<evidence type="ECO:0000256" key="1">
    <source>
        <dbReference type="SAM" id="MobiDB-lite"/>
    </source>
</evidence>
<evidence type="ECO:0000313" key="4">
    <source>
        <dbReference type="Proteomes" id="UP000189513"/>
    </source>
</evidence>
<evidence type="ECO:0000313" key="3">
    <source>
        <dbReference type="EMBL" id="ONH68969.1"/>
    </source>
</evidence>
<dbReference type="InterPro" id="IPR014842">
    <property type="entry name" value="AFT"/>
</dbReference>
<evidence type="ECO:0000313" key="2">
    <source>
        <dbReference type="EMBL" id="CDR41108.1"/>
    </source>
</evidence>
<dbReference type="GO" id="GO:0000981">
    <property type="term" value="F:DNA-binding transcription factor activity, RNA polymerase II-specific"/>
    <property type="evidence" value="ECO:0007669"/>
    <property type="project" value="InterPro"/>
</dbReference>
<reference evidence="3" key="3">
    <citation type="submission" date="2017-01" db="EMBL/GenBank/DDBJ databases">
        <authorList>
            <person name="Mah S.A."/>
            <person name="Swanson W.J."/>
            <person name="Moy G.W."/>
            <person name="Vacquier V.D."/>
        </authorList>
    </citation>
    <scope>NUCLEOTIDE SEQUENCE [LARGE SCALE GENOMIC DNA]</scope>
    <source>
        <strain evidence="3">65</strain>
    </source>
</reference>
<dbReference type="STRING" id="36022.A0A061B269"/>
<gene>
    <name evidence="3" type="ORF">BON22_1252</name>
    <name evidence="2" type="ORF">CYFA0S_06e01816g</name>
</gene>
<feature type="region of interest" description="Disordered" evidence="1">
    <location>
        <begin position="67"/>
        <end position="87"/>
    </location>
</feature>
<sequence length="370" mass="41387">MQTNYKISSNDEILEALHPVPDFENRDDIKPWIHERLDPRGISLVIERSDASKVVFKCKNLHRKSSTPRASTTKLVNGKPVTKRVRTSPEDSCSFRLRVSYSVKHKAWAVNIIKPEHNMALCSNFGDGCGMSASSTPNSISSTKRSWTSTYTPASTTSPVMSITNSPASTFTPASEAMEFDFDIRSKRTRLSYESPLSHEIDPLEKLSLPEDLSDLNHLVSNNNLQITNPVTTFDNSLDYTDFNEDFLNTDKMFALDFDPSTNMTNSNSNSTSNMPSTTAFPFSSNTSSSSNDMFTTNIHGMSNMVTTSKTDMSLNIASQSIKEEDEEDPLVYLLGNTNSRYSIEELENLDKAMGIDVNDQFLMSMFNKM</sequence>
<dbReference type="GO" id="GO:0045944">
    <property type="term" value="P:positive regulation of transcription by RNA polymerase II"/>
    <property type="evidence" value="ECO:0007669"/>
    <property type="project" value="InterPro"/>
</dbReference>
<dbReference type="Proteomes" id="UP000189513">
    <property type="component" value="Unassembled WGS sequence"/>
</dbReference>
<reference evidence="2" key="1">
    <citation type="journal article" date="2014" name="Genome Announc.">
        <title>Genome sequence of the yeast Cyberlindnera fabianii (Hansenula fabianii).</title>
        <authorList>
            <person name="Freel K.C."/>
            <person name="Sarilar V."/>
            <person name="Neuveglise C."/>
            <person name="Devillers H."/>
            <person name="Friedrich A."/>
            <person name="Schacherer J."/>
        </authorList>
    </citation>
    <scope>NUCLEOTIDE SEQUENCE</scope>
    <source>
        <strain evidence="2">YJS4271</strain>
    </source>
</reference>
<dbReference type="OMA" id="PWIHERL"/>
<dbReference type="VEuPathDB" id="FungiDB:BON22_1252"/>